<evidence type="ECO:0000256" key="3">
    <source>
        <dbReference type="ARBA" id="ARBA00022989"/>
    </source>
</evidence>
<evidence type="ECO:0000256" key="5">
    <source>
        <dbReference type="HAMAP-Rule" id="MF_00189"/>
    </source>
</evidence>
<keyword evidence="5" id="KW-0997">Cell inner membrane</keyword>
<dbReference type="GO" id="GO:0005886">
    <property type="term" value="C:plasma membrane"/>
    <property type="evidence" value="ECO:0007669"/>
    <property type="project" value="UniProtKB-SubCell"/>
</dbReference>
<dbReference type="InterPro" id="IPR006008">
    <property type="entry name" value="YciB"/>
</dbReference>
<evidence type="ECO:0000256" key="2">
    <source>
        <dbReference type="ARBA" id="ARBA00022692"/>
    </source>
</evidence>
<comment type="similarity">
    <text evidence="5">Belongs to the YciB family.</text>
</comment>
<keyword evidence="7" id="KW-1185">Reference proteome</keyword>
<dbReference type="STRING" id="44575.SAMN05216419_10204"/>
<reference evidence="6 7" key="1">
    <citation type="submission" date="2016-12" db="EMBL/GenBank/DDBJ databases">
        <authorList>
            <person name="Song W.-J."/>
            <person name="Kurnit D.M."/>
        </authorList>
    </citation>
    <scope>NUCLEOTIDE SEQUENCE [LARGE SCALE GENOMIC DNA]</scope>
    <source>
        <strain evidence="6 7">ATCC 49181</strain>
    </source>
</reference>
<dbReference type="HAMAP" id="MF_00189">
    <property type="entry name" value="YciB"/>
    <property type="match status" value="1"/>
</dbReference>
<name>A0A1N6H6R5_9PROT</name>
<organism evidence="6 7">
    <name type="scientific">Nitrosomonas cryotolerans ATCC 49181</name>
    <dbReference type="NCBI Taxonomy" id="1131553"/>
    <lineage>
        <taxon>Bacteria</taxon>
        <taxon>Pseudomonadati</taxon>
        <taxon>Pseudomonadota</taxon>
        <taxon>Betaproteobacteria</taxon>
        <taxon>Nitrosomonadales</taxon>
        <taxon>Nitrosomonadaceae</taxon>
        <taxon>Nitrosomonas</taxon>
    </lineage>
</organism>
<accession>A0A1N6H6R5</accession>
<feature type="transmembrane region" description="Helical" evidence="5">
    <location>
        <begin position="151"/>
        <end position="170"/>
    </location>
</feature>
<feature type="transmembrane region" description="Helical" evidence="5">
    <location>
        <begin position="20"/>
        <end position="42"/>
    </location>
</feature>
<keyword evidence="4 5" id="KW-0472">Membrane</keyword>
<evidence type="ECO:0000256" key="1">
    <source>
        <dbReference type="ARBA" id="ARBA00022475"/>
    </source>
</evidence>
<evidence type="ECO:0000313" key="6">
    <source>
        <dbReference type="EMBL" id="SIO15443.1"/>
    </source>
</evidence>
<dbReference type="Pfam" id="PF04279">
    <property type="entry name" value="IspA"/>
    <property type="match status" value="1"/>
</dbReference>
<comment type="subcellular location">
    <subcellularLocation>
        <location evidence="5">Cell inner membrane</location>
        <topology evidence="5">Multi-pass membrane protein</topology>
    </subcellularLocation>
</comment>
<dbReference type="EMBL" id="FSRO01000001">
    <property type="protein sequence ID" value="SIO15443.1"/>
    <property type="molecule type" value="Genomic_DNA"/>
</dbReference>
<dbReference type="RefSeq" id="WP_028461676.1">
    <property type="nucleotide sequence ID" value="NZ_FSRO01000001.1"/>
</dbReference>
<sequence>MKFLFDLFPVILFFCIFKIYDIYMATAVAIVTTLIQAAWVWFHHHKIDATMWVSLITISLFGGATLALTDETFIMWKPTVVYGLLAVVLLISNHLFKKNLIRSLFQDKIVLPVAAWNKLNVSWIVFFIFMGGINLYVAFNYAIDTWVTFKLFGSTGLMLVFVVLQAVVLVRYMKNIDSALYDNHSS</sequence>
<dbReference type="PANTHER" id="PTHR36917">
    <property type="entry name" value="INTRACELLULAR SEPTATION PROTEIN A-RELATED"/>
    <property type="match status" value="1"/>
</dbReference>
<evidence type="ECO:0000256" key="4">
    <source>
        <dbReference type="ARBA" id="ARBA00023136"/>
    </source>
</evidence>
<feature type="transmembrane region" description="Helical" evidence="5">
    <location>
        <begin position="117"/>
        <end position="139"/>
    </location>
</feature>
<comment type="function">
    <text evidence="5">Plays a role in cell envelope biogenesis, maintenance of cell envelope integrity and membrane homeostasis.</text>
</comment>
<dbReference type="NCBIfam" id="TIGR00997">
    <property type="entry name" value="ispZ"/>
    <property type="match status" value="1"/>
</dbReference>
<dbReference type="AlphaFoldDB" id="A0A1N6H6R5"/>
<feature type="transmembrane region" description="Helical" evidence="5">
    <location>
        <begin position="49"/>
        <end position="68"/>
    </location>
</feature>
<dbReference type="NCBIfam" id="NF001325">
    <property type="entry name" value="PRK00259.1-3"/>
    <property type="match status" value="1"/>
</dbReference>
<keyword evidence="3 5" id="KW-1133">Transmembrane helix</keyword>
<dbReference type="PANTHER" id="PTHR36917:SF1">
    <property type="entry name" value="INNER MEMBRANE-SPANNING PROTEIN YCIB"/>
    <property type="match status" value="1"/>
</dbReference>
<feature type="transmembrane region" description="Helical" evidence="5">
    <location>
        <begin position="74"/>
        <end position="96"/>
    </location>
</feature>
<keyword evidence="1 5" id="KW-1003">Cell membrane</keyword>
<proteinExistence type="inferred from homology"/>
<evidence type="ECO:0000313" key="7">
    <source>
        <dbReference type="Proteomes" id="UP000185062"/>
    </source>
</evidence>
<dbReference type="eggNOG" id="COG2917">
    <property type="taxonomic scope" value="Bacteria"/>
</dbReference>
<dbReference type="Proteomes" id="UP000185062">
    <property type="component" value="Unassembled WGS sequence"/>
</dbReference>
<protein>
    <recommendedName>
        <fullName evidence="5">Inner membrane-spanning protein YciB</fullName>
    </recommendedName>
</protein>
<gene>
    <name evidence="5" type="primary">yciB</name>
    <name evidence="6" type="ORF">SAMN02743940_1045</name>
</gene>
<keyword evidence="2 5" id="KW-0812">Transmembrane</keyword>